<evidence type="ECO:0000313" key="2">
    <source>
        <dbReference type="EMBL" id="SPQ00072.1"/>
    </source>
</evidence>
<accession>A0A2U3QF65</accession>
<feature type="domain" description="Membrane iron-sulfur containing protein FtrD-like" evidence="1">
    <location>
        <begin position="129"/>
        <end position="229"/>
    </location>
</feature>
<organism evidence="2 3">
    <name type="scientific">Candidatus Sulfobium mesophilum</name>
    <dbReference type="NCBI Taxonomy" id="2016548"/>
    <lineage>
        <taxon>Bacteria</taxon>
        <taxon>Pseudomonadati</taxon>
        <taxon>Nitrospirota</taxon>
        <taxon>Nitrospiria</taxon>
        <taxon>Nitrospirales</taxon>
        <taxon>Nitrospiraceae</taxon>
        <taxon>Candidatus Sulfobium</taxon>
    </lineage>
</organism>
<dbReference type="Pfam" id="PF10080">
    <property type="entry name" value="FtrD-like"/>
    <property type="match status" value="1"/>
</dbReference>
<gene>
    <name evidence="2" type="ORF">NBG4_160037</name>
</gene>
<dbReference type="AlphaFoldDB" id="A0A2U3QF65"/>
<dbReference type="Proteomes" id="UP000245125">
    <property type="component" value="Unassembled WGS sequence"/>
</dbReference>
<name>A0A2U3QF65_9BACT</name>
<sequence>MLGRRSLSFSLRSEAPARITKKAMQYAPLKPFECVPAQIKWLILVRLLVGNDSRWRSLTVESPSWLMDLPVMLLNVKLSIYNFTMRAVNATAASLSILALFFFSCSKMPVYPQAPFDGVGVRVALKELQEKKPVFYTFFDGKNSINYFVLKLDGSYQSYFDACAKCYQKKMGYRLAGNRVVCRACDVNYSLHDLKEGIGSCYPIRLEGRVDGDVYVIDRKAILGGGKYF</sequence>
<protein>
    <recommendedName>
        <fullName evidence="1">Membrane iron-sulfur containing protein FtrD-like domain-containing protein</fullName>
    </recommendedName>
</protein>
<dbReference type="OrthoDB" id="9792533at2"/>
<proteinExistence type="predicted"/>
<evidence type="ECO:0000259" key="1">
    <source>
        <dbReference type="Pfam" id="PF10080"/>
    </source>
</evidence>
<dbReference type="InterPro" id="IPR018758">
    <property type="entry name" value="FtrD-like"/>
</dbReference>
<keyword evidence="3" id="KW-1185">Reference proteome</keyword>
<reference evidence="3" key="1">
    <citation type="submission" date="2018-03" db="EMBL/GenBank/DDBJ databases">
        <authorList>
            <person name="Zecchin S."/>
        </authorList>
    </citation>
    <scope>NUCLEOTIDE SEQUENCE [LARGE SCALE GENOMIC DNA]</scope>
</reference>
<dbReference type="EMBL" id="OUUY01000060">
    <property type="protein sequence ID" value="SPQ00072.1"/>
    <property type="molecule type" value="Genomic_DNA"/>
</dbReference>
<evidence type="ECO:0000313" key="3">
    <source>
        <dbReference type="Proteomes" id="UP000245125"/>
    </source>
</evidence>